<dbReference type="KEGG" id="pmal:PMUG01_08021000"/>
<dbReference type="VEuPathDB" id="PlasmoDB:PmUG01_08021000"/>
<dbReference type="OrthoDB" id="372737at2759"/>
<evidence type="ECO:0000313" key="1">
    <source>
        <dbReference type="EMBL" id="SCN12085.1"/>
    </source>
</evidence>
<keyword evidence="2" id="KW-1185">Reference proteome</keyword>
<reference evidence="1 2" key="1">
    <citation type="submission" date="2016-06" db="EMBL/GenBank/DDBJ databases">
        <authorList>
            <consortium name="Pathogen Informatics"/>
        </authorList>
    </citation>
    <scope>NUCLEOTIDE SEQUENCE [LARGE SCALE GENOMIC DNA]</scope>
</reference>
<protein>
    <submittedName>
        <fullName evidence="1">Uncharacterized protein</fullName>
    </submittedName>
</protein>
<dbReference type="EMBL" id="LT594629">
    <property type="protein sequence ID" value="SCN12085.1"/>
    <property type="molecule type" value="Genomic_DNA"/>
</dbReference>
<dbReference type="Proteomes" id="UP000219813">
    <property type="component" value="Chromosome 8"/>
</dbReference>
<dbReference type="RefSeq" id="XP_028861056.1">
    <property type="nucleotide sequence ID" value="XM_029004360.1"/>
</dbReference>
<proteinExistence type="predicted"/>
<gene>
    <name evidence="1" type="primary">PmUG01_08021000</name>
    <name evidence="1" type="ORF">PMUG01_08021000</name>
</gene>
<evidence type="ECO:0000313" key="2">
    <source>
        <dbReference type="Proteomes" id="UP000219813"/>
    </source>
</evidence>
<organism evidence="1 2">
    <name type="scientific">Plasmodium malariae</name>
    <dbReference type="NCBI Taxonomy" id="5858"/>
    <lineage>
        <taxon>Eukaryota</taxon>
        <taxon>Sar</taxon>
        <taxon>Alveolata</taxon>
        <taxon>Apicomplexa</taxon>
        <taxon>Aconoidasida</taxon>
        <taxon>Haemosporida</taxon>
        <taxon>Plasmodiidae</taxon>
        <taxon>Plasmodium</taxon>
        <taxon>Plasmodium (Plasmodium)</taxon>
    </lineage>
</organism>
<sequence length="47" mass="5703">MNKRSCEKMNLSDYELQLAKAKSVISRLEEMEIDFYGEFKKTKYRHL</sequence>
<accession>A0A1D3PA44</accession>
<name>A0A1D3PA44_PLAMA</name>
<dbReference type="GeneID" id="39868192"/>
<dbReference type="AlphaFoldDB" id="A0A1D3PA44"/>